<evidence type="ECO:0000313" key="1">
    <source>
        <dbReference type="EMBL" id="MDG9734423.1"/>
    </source>
</evidence>
<proteinExistence type="predicted"/>
<evidence type="ECO:0000313" key="3">
    <source>
        <dbReference type="Proteomes" id="UP000321296"/>
    </source>
</evidence>
<dbReference type="Proteomes" id="UP001529201">
    <property type="component" value="Unassembled WGS sequence"/>
</dbReference>
<organism evidence="2 3">
    <name type="scientific">Leuconostoc pseudomesenteroides</name>
    <dbReference type="NCBI Taxonomy" id="33968"/>
    <lineage>
        <taxon>Bacteria</taxon>
        <taxon>Bacillati</taxon>
        <taxon>Bacillota</taxon>
        <taxon>Bacilli</taxon>
        <taxon>Lactobacillales</taxon>
        <taxon>Lactobacillaceae</taxon>
        <taxon>Leuconostoc</taxon>
    </lineage>
</organism>
<gene>
    <name evidence="2" type="ORF">FGL85_04475</name>
    <name evidence="1" type="ORF">P1N92_09945</name>
</gene>
<dbReference type="GeneID" id="64344104"/>
<keyword evidence="4" id="KW-1185">Reference proteome</keyword>
<dbReference type="RefSeq" id="WP_010278479.1">
    <property type="nucleotide sequence ID" value="NZ_CP042383.1"/>
</dbReference>
<reference evidence="1 4" key="2">
    <citation type="submission" date="2023-02" db="EMBL/GenBank/DDBJ databases">
        <title>Antimicrobial susceptibility testing and tentative epidemiological cut-off values for Lactobacillaceae family species intended for ingestion.</title>
        <authorList>
            <person name="Noehr-Meldgaard K."/>
            <person name="Struve C."/>
            <person name="Ingmer H."/>
            <person name="Koza A."/>
            <person name="Al-Nakeeb K."/>
            <person name="Agersoe Y."/>
        </authorList>
    </citation>
    <scope>NUCLEOTIDE SEQUENCE [LARGE SCALE GENOMIC DNA]</scope>
    <source>
        <strain evidence="1 4">DSM 20193</strain>
    </source>
</reference>
<dbReference type="EMBL" id="JARGDN010000018">
    <property type="protein sequence ID" value="MDG9734423.1"/>
    <property type="molecule type" value="Genomic_DNA"/>
</dbReference>
<evidence type="ECO:0000313" key="2">
    <source>
        <dbReference type="EMBL" id="QEA41793.1"/>
    </source>
</evidence>
<name>A0A5B8T410_LEUPS</name>
<dbReference type="AlphaFoldDB" id="A0A5B8T410"/>
<sequence>MLKTNKLKYLENFLDKHPNLNDDEKQVIENTIVNLGRPRTLQDREITHLTNSFQKLSLDSKLSDDGKVLSKQLHRSDWFYGILNNLKFFGN</sequence>
<dbReference type="KEGG" id="lpse:FGL85_04475"/>
<dbReference type="Proteomes" id="UP000321296">
    <property type="component" value="Chromosome"/>
</dbReference>
<accession>A0A5B8T410</accession>
<evidence type="ECO:0008006" key="5">
    <source>
        <dbReference type="Google" id="ProtNLM"/>
    </source>
</evidence>
<dbReference type="EMBL" id="CP042383">
    <property type="protein sequence ID" value="QEA41793.1"/>
    <property type="molecule type" value="Genomic_DNA"/>
</dbReference>
<protein>
    <recommendedName>
        <fullName evidence="5">Bacteriocin immunity protein</fullName>
    </recommendedName>
</protein>
<evidence type="ECO:0000313" key="4">
    <source>
        <dbReference type="Proteomes" id="UP001529201"/>
    </source>
</evidence>
<reference evidence="2 3" key="1">
    <citation type="submission" date="2019-06" db="EMBL/GenBank/DDBJ databases">
        <title>Genome analyses of bacteria isolated from kimchi.</title>
        <authorList>
            <person name="Lee S."/>
            <person name="Ahn S."/>
            <person name="Roh S."/>
        </authorList>
    </citation>
    <scope>NUCLEOTIDE SEQUENCE [LARGE SCALE GENOMIC DNA]</scope>
    <source>
        <strain evidence="2 3">CBA3630</strain>
    </source>
</reference>